<organism evidence="2 3">
    <name type="scientific">Rubrivirga marina</name>
    <dbReference type="NCBI Taxonomy" id="1196024"/>
    <lineage>
        <taxon>Bacteria</taxon>
        <taxon>Pseudomonadati</taxon>
        <taxon>Rhodothermota</taxon>
        <taxon>Rhodothermia</taxon>
        <taxon>Rhodothermales</taxon>
        <taxon>Rubricoccaceae</taxon>
        <taxon>Rubrivirga</taxon>
    </lineage>
</organism>
<dbReference type="RefSeq" id="WP_095508802.1">
    <property type="nucleotide sequence ID" value="NZ_MQWD01000001.1"/>
</dbReference>
<dbReference type="EMBL" id="MQWD01000001">
    <property type="protein sequence ID" value="PAP75167.1"/>
    <property type="molecule type" value="Genomic_DNA"/>
</dbReference>
<feature type="region of interest" description="Disordered" evidence="1">
    <location>
        <begin position="148"/>
        <end position="168"/>
    </location>
</feature>
<evidence type="ECO:0000313" key="2">
    <source>
        <dbReference type="EMBL" id="PAP75167.1"/>
    </source>
</evidence>
<sequence length="168" mass="21180">MRLLLFMFVAGSLSGCVGLGLDDLYRDVERWDPRTSDSRTDRYDRDVRRDVDSYLRDVDRAVRLDRRQEQEIGRILEDRAYDFTRRYDRDRYVESPFPRDRASSREAERWWDDTDRAIERRLERRQRDAYREFVRRFDDRRYRDRRDTRWERRDRDDDDWDDDDWDDD</sequence>
<dbReference type="Proteomes" id="UP000216339">
    <property type="component" value="Unassembled WGS sequence"/>
</dbReference>
<accession>A0A271IVL7</accession>
<dbReference type="AlphaFoldDB" id="A0A271IVL7"/>
<evidence type="ECO:0000313" key="3">
    <source>
        <dbReference type="Proteomes" id="UP000216339"/>
    </source>
</evidence>
<reference evidence="2 3" key="1">
    <citation type="submission" date="2016-11" db="EMBL/GenBank/DDBJ databases">
        <title>Study of marine rhodopsin-containing bacteria.</title>
        <authorList>
            <person name="Yoshizawa S."/>
            <person name="Kumagai Y."/>
            <person name="Kogure K."/>
        </authorList>
    </citation>
    <scope>NUCLEOTIDE SEQUENCE [LARGE SCALE GENOMIC DNA]</scope>
    <source>
        <strain evidence="2 3">SAORIC-28</strain>
    </source>
</reference>
<feature type="compositionally biased region" description="Acidic residues" evidence="1">
    <location>
        <begin position="156"/>
        <end position="168"/>
    </location>
</feature>
<evidence type="ECO:0000256" key="1">
    <source>
        <dbReference type="SAM" id="MobiDB-lite"/>
    </source>
</evidence>
<comment type="caution">
    <text evidence="2">The sequence shown here is derived from an EMBL/GenBank/DDBJ whole genome shotgun (WGS) entry which is preliminary data.</text>
</comment>
<keyword evidence="3" id="KW-1185">Reference proteome</keyword>
<gene>
    <name evidence="2" type="ORF">BSZ37_01265</name>
</gene>
<proteinExistence type="predicted"/>
<name>A0A271IVL7_9BACT</name>
<protein>
    <submittedName>
        <fullName evidence="2">Uncharacterized protein</fullName>
    </submittedName>
</protein>
<dbReference type="PROSITE" id="PS51257">
    <property type="entry name" value="PROKAR_LIPOPROTEIN"/>
    <property type="match status" value="1"/>
</dbReference>